<dbReference type="InterPro" id="IPR004304">
    <property type="entry name" value="FmdA_AmdA"/>
</dbReference>
<dbReference type="EMBL" id="LR778114">
    <property type="protein sequence ID" value="CAB1127777.1"/>
    <property type="molecule type" value="Genomic_DNA"/>
</dbReference>
<proteinExistence type="predicted"/>
<evidence type="ECO:0000313" key="2">
    <source>
        <dbReference type="Proteomes" id="UP000503399"/>
    </source>
</evidence>
<dbReference type="KEGG" id="hfv:R50_0271"/>
<dbReference type="GO" id="GO:0016811">
    <property type="term" value="F:hydrolase activity, acting on carbon-nitrogen (but not peptide) bonds, in linear amides"/>
    <property type="evidence" value="ECO:0007669"/>
    <property type="project" value="InterPro"/>
</dbReference>
<keyword evidence="2" id="KW-1185">Reference proteome</keyword>
<dbReference type="Proteomes" id="UP000503399">
    <property type="component" value="Chromosome"/>
</dbReference>
<dbReference type="PROSITE" id="PS51257">
    <property type="entry name" value="PROKAR_LIPOPROTEIN"/>
    <property type="match status" value="1"/>
</dbReference>
<evidence type="ECO:0008006" key="3">
    <source>
        <dbReference type="Google" id="ProtNLM"/>
    </source>
</evidence>
<evidence type="ECO:0000313" key="1">
    <source>
        <dbReference type="EMBL" id="CAB1127777.1"/>
    </source>
</evidence>
<sequence length="221" mass="23822">MFRLDAFSGQAVALFACDFPGRYDLPAQEVDLAAVRREPALTGFRIPLRPHIGTAGVAPAVAGPVSTIPPGPHGGNIDNWRIGPGSIMYYPVWVRGGLLSFGDPHGPQGDGEINGTAIEASLDMVVEVRVRKGWRLGAPLLETPDAWISHGFHTDLDQATRDAILAMLDFLCRPGRLSREDAYTLISVAGDVAVTQVVDQRQGVHVLVPKRVFPPDAEGDW</sequence>
<dbReference type="Gene3D" id="2.60.120.580">
    <property type="entry name" value="Acetamidase/Formamidase-like domains"/>
    <property type="match status" value="1"/>
</dbReference>
<dbReference type="PANTHER" id="PTHR31891:SF1">
    <property type="entry name" value="FORMAMIDASE C869.04-RELATED"/>
    <property type="match status" value="1"/>
</dbReference>
<accession>A0A6F8ZDE0</accession>
<dbReference type="SUPFAM" id="SSF141130">
    <property type="entry name" value="Acetamidase/Formamidase-like"/>
    <property type="match status" value="1"/>
</dbReference>
<name>A0A6F8ZDE0_9FIRM</name>
<organism evidence="1 2">
    <name type="scientific">Candidatus Hydrogenisulfobacillus filiaventi</name>
    <dbReference type="NCBI Taxonomy" id="2707344"/>
    <lineage>
        <taxon>Bacteria</taxon>
        <taxon>Bacillati</taxon>
        <taxon>Bacillota</taxon>
        <taxon>Clostridia</taxon>
        <taxon>Eubacteriales</taxon>
        <taxon>Clostridiales Family XVII. Incertae Sedis</taxon>
        <taxon>Candidatus Hydrogenisulfobacillus</taxon>
    </lineage>
</organism>
<gene>
    <name evidence="1" type="ORF">R50_0271</name>
</gene>
<protein>
    <recommendedName>
        <fullName evidence="3">Formamidase</fullName>
    </recommendedName>
</protein>
<reference evidence="1 2" key="1">
    <citation type="submission" date="2020-02" db="EMBL/GenBank/DDBJ databases">
        <authorList>
            <person name="Hogendoorn C."/>
        </authorList>
    </citation>
    <scope>NUCLEOTIDE SEQUENCE [LARGE SCALE GENOMIC DNA]</scope>
    <source>
        <strain evidence="1">R501</strain>
    </source>
</reference>
<dbReference type="AlphaFoldDB" id="A0A6F8ZDE0"/>
<dbReference type="Gene3D" id="3.10.28.20">
    <property type="entry name" value="Acetamidase/Formamidase-like domains"/>
    <property type="match status" value="1"/>
</dbReference>
<dbReference type="Pfam" id="PF03069">
    <property type="entry name" value="FmdA_AmdA"/>
    <property type="match status" value="1"/>
</dbReference>
<dbReference type="PANTHER" id="PTHR31891">
    <property type="entry name" value="FORMAMIDASE C869.04-RELATED"/>
    <property type="match status" value="1"/>
</dbReference>